<evidence type="ECO:0000256" key="18">
    <source>
        <dbReference type="ARBA" id="ARBA00047899"/>
    </source>
</evidence>
<dbReference type="PROSITE" id="PS51189">
    <property type="entry name" value="FAT"/>
    <property type="match status" value="1"/>
</dbReference>
<evidence type="ECO:0000256" key="11">
    <source>
        <dbReference type="ARBA" id="ARBA00022763"/>
    </source>
</evidence>
<comment type="function">
    <text evidence="17 20">Serine/threonine protein kinase which activates checkpoint signaling upon genotoxic stresses such as ionizing radiation (IR), ultraviolet light (UV), or DNA replication stalling, thereby acting as a DNA damage sensor. Recognizes the substrate consensus sequence [ST]-Q. Phosphorylates histone H2A to form H2AS128ph (gamma-H2A) at sites of DNA damage, involved in the regulation of DNA damage response mechanism. Required for the control of telomere length and genome stability.</text>
</comment>
<dbReference type="InterPro" id="IPR018936">
    <property type="entry name" value="PI3/4_kinase_CS"/>
</dbReference>
<evidence type="ECO:0000256" key="21">
    <source>
        <dbReference type="SAM" id="MobiDB-lite"/>
    </source>
</evidence>
<evidence type="ECO:0000256" key="10">
    <source>
        <dbReference type="ARBA" id="ARBA00022741"/>
    </source>
</evidence>
<dbReference type="FunFam" id="3.30.1010.10:FF:000019">
    <property type="entry name" value="Serine/threonine-protein kinase Tel1"/>
    <property type="match status" value="1"/>
</dbReference>
<evidence type="ECO:0000259" key="24">
    <source>
        <dbReference type="PROSITE" id="PS51190"/>
    </source>
</evidence>
<dbReference type="GO" id="GO:0005634">
    <property type="term" value="C:nucleus"/>
    <property type="evidence" value="ECO:0007669"/>
    <property type="project" value="UniProtKB-SubCell"/>
</dbReference>
<dbReference type="GO" id="GO:0000781">
    <property type="term" value="C:chromosome, telomeric region"/>
    <property type="evidence" value="ECO:0007669"/>
    <property type="project" value="UniProtKB-SubCell"/>
</dbReference>
<keyword evidence="26" id="KW-1185">Reference proteome</keyword>
<dbReference type="Pfam" id="PF11640">
    <property type="entry name" value="TAN"/>
    <property type="match status" value="1"/>
</dbReference>
<keyword evidence="9 20" id="KW-0808">Transferase</keyword>
<dbReference type="Pfam" id="PF02260">
    <property type="entry name" value="FATC"/>
    <property type="match status" value="1"/>
</dbReference>
<keyword evidence="16 20" id="KW-0539">Nucleus</keyword>
<comment type="similarity">
    <text evidence="3 20">Belongs to the PI3/PI4-kinase family. ATM subfamily.</text>
</comment>
<comment type="subcellular location">
    <subcellularLocation>
        <location evidence="2 20">Chromosome</location>
        <location evidence="2 20">Telomere</location>
    </subcellularLocation>
    <subcellularLocation>
        <location evidence="1 20">Nucleus</location>
    </subcellularLocation>
</comment>
<evidence type="ECO:0000256" key="19">
    <source>
        <dbReference type="ARBA" id="ARBA00048679"/>
    </source>
</evidence>
<evidence type="ECO:0000313" key="25">
    <source>
        <dbReference type="EMBL" id="OXV10966.1"/>
    </source>
</evidence>
<evidence type="ECO:0000256" key="17">
    <source>
        <dbReference type="ARBA" id="ARBA00025079"/>
    </source>
</evidence>
<dbReference type="PROSITE" id="PS50290">
    <property type="entry name" value="PI3_4_KINASE_3"/>
    <property type="match status" value="1"/>
</dbReference>
<dbReference type="GO" id="GO:0106310">
    <property type="term" value="F:protein serine kinase activity"/>
    <property type="evidence" value="ECO:0007669"/>
    <property type="project" value="RHEA"/>
</dbReference>
<keyword evidence="10 20" id="KW-0547">Nucleotide-binding</keyword>
<evidence type="ECO:0000256" key="16">
    <source>
        <dbReference type="ARBA" id="ARBA00023242"/>
    </source>
</evidence>
<dbReference type="Pfam" id="PF00454">
    <property type="entry name" value="PI3_PI4_kinase"/>
    <property type="match status" value="1"/>
</dbReference>
<dbReference type="FunFam" id="1.10.1070.11:FF:000025">
    <property type="entry name" value="Serine/threonine-protein kinase Tel1"/>
    <property type="match status" value="1"/>
</dbReference>
<dbReference type="EMBL" id="NPHW01002672">
    <property type="protein sequence ID" value="OXV10966.1"/>
    <property type="molecule type" value="Genomic_DNA"/>
</dbReference>
<dbReference type="EC" id="2.7.11.1" evidence="5 20"/>
<reference evidence="25 26" key="1">
    <citation type="journal article" date="2015" name="Environ. Microbiol.">
        <title>Metagenome sequence of Elaphomyces granulatus from sporocarp tissue reveals Ascomycota ectomycorrhizal fingerprints of genome expansion and a Proteobacteria-rich microbiome.</title>
        <authorList>
            <person name="Quandt C.A."/>
            <person name="Kohler A."/>
            <person name="Hesse C.N."/>
            <person name="Sharpton T.J."/>
            <person name="Martin F."/>
            <person name="Spatafora J.W."/>
        </authorList>
    </citation>
    <scope>NUCLEOTIDE SEQUENCE [LARGE SCALE GENOMIC DNA]</scope>
    <source>
        <strain evidence="25 26">OSC145934</strain>
    </source>
</reference>
<feature type="region of interest" description="Disordered" evidence="21">
    <location>
        <begin position="2817"/>
        <end position="2837"/>
    </location>
</feature>
<dbReference type="SMART" id="SM01343">
    <property type="entry name" value="FATC"/>
    <property type="match status" value="1"/>
</dbReference>
<dbReference type="InterPro" id="IPR044107">
    <property type="entry name" value="PIKKc_ATM"/>
</dbReference>
<dbReference type="InterPro" id="IPR003152">
    <property type="entry name" value="FATC_dom"/>
</dbReference>
<dbReference type="PANTHER" id="PTHR37079">
    <property type="entry name" value="SERINE/THREONINE-PROTEIN KINASE ATM"/>
    <property type="match status" value="1"/>
</dbReference>
<dbReference type="InterPro" id="IPR038980">
    <property type="entry name" value="ATM_plant"/>
</dbReference>
<evidence type="ECO:0000256" key="8">
    <source>
        <dbReference type="ARBA" id="ARBA00022527"/>
    </source>
</evidence>
<dbReference type="SUPFAM" id="SSF48371">
    <property type="entry name" value="ARM repeat"/>
    <property type="match status" value="1"/>
</dbReference>
<evidence type="ECO:0000256" key="12">
    <source>
        <dbReference type="ARBA" id="ARBA00022777"/>
    </source>
</evidence>
<dbReference type="SUPFAM" id="SSF56112">
    <property type="entry name" value="Protein kinase-like (PK-like)"/>
    <property type="match status" value="1"/>
</dbReference>
<dbReference type="InterPro" id="IPR011009">
    <property type="entry name" value="Kinase-like_dom_sf"/>
</dbReference>
<dbReference type="InterPro" id="IPR021668">
    <property type="entry name" value="TAN"/>
</dbReference>
<dbReference type="OrthoDB" id="381190at2759"/>
<evidence type="ECO:0000256" key="13">
    <source>
        <dbReference type="ARBA" id="ARBA00022840"/>
    </source>
</evidence>
<dbReference type="GO" id="GO:0006325">
    <property type="term" value="P:chromatin organization"/>
    <property type="evidence" value="ECO:0007669"/>
    <property type="project" value="UniProtKB-KW"/>
</dbReference>
<dbReference type="GO" id="GO:0004674">
    <property type="term" value="F:protein serine/threonine kinase activity"/>
    <property type="evidence" value="ECO:0007669"/>
    <property type="project" value="UniProtKB-KW"/>
</dbReference>
<dbReference type="SMART" id="SM00146">
    <property type="entry name" value="PI3Kc"/>
    <property type="match status" value="1"/>
</dbReference>
<dbReference type="Proteomes" id="UP000243515">
    <property type="component" value="Unassembled WGS sequence"/>
</dbReference>
<evidence type="ECO:0000256" key="9">
    <source>
        <dbReference type="ARBA" id="ARBA00022679"/>
    </source>
</evidence>
<dbReference type="InterPro" id="IPR036940">
    <property type="entry name" value="PI3/4_kinase_cat_sf"/>
</dbReference>
<evidence type="ECO:0000256" key="1">
    <source>
        <dbReference type="ARBA" id="ARBA00004123"/>
    </source>
</evidence>
<sequence>MAQVTLDRAIALLSSDKVKERSDGLGDLKHILQQNKKSLILDPLSDKEGHKIFEALFRVVSIERSTYNRVNAPKSKAISASRLSACASVLRITIESSLRNLRMKSVYAIVDHIIQTVPEQGHGLWECLGTDYMKCLRILLQHPAHVEHLGENECLDILKFCLQHLDLTESDGSQLSIRTSHHSTAESMDGGGSHSAPMKTTPSHAGKLGQSDDNKTTIEDAVACLQLLTASTNSPIQPVAEKLLNGLSNYLLLSPQFGGSHQAAFKTINFIVARALCNQSNVVRNCLLEIIPTVRRLWATKFPGLKDEILVTLTLCMDLLVNISQLSPTESTVESIEGLMDVLLSEYMKRPEKETLQLEDVVFWQGACVKGGQPAYGPRLGNSKSEHNWTVIWVIARLLLILDDTKASSSNRSSVDKLRNKKPRLSSRIDDIIRTSFSSSGSRRACALQLIPFLVGRMDTEVKVSLLERLTANILDDNGLLASWTLLAIGSIISSGDAKSSLMRPLWIQIWDLASRALITQATSRAACYLMNMILRFDLLEHSGTSDVIRSMLSSVDLNGPSVLCDSSLMLWTTIMKMNAHISQFNPSNQICNWLRRVWSIGATTDKLQAAQVAAFARPFNLLDLLLTCTNRSASPLGLQFQGPAGPISRAWFCHRKNQGLTRYLFSITENVGYDDLWDPQELVLSLEQTLRKDPNDAVIVELLQSRTDSFQQELKALSAENSHHISRDVAQILASLCIVTAIFFECVPQPHGPRIQELQKSSKELWREICDFLSTREDDFIQACLEVLSPVISATPSLGDRSQILSRALYRLAPQLIKVLEQRRQPLRFGPSSLDAEAMELDDSPSHNAVMVQDSLIISNRESVFIFADNETLQRCMTIQLSVFHKGFPISDTEVTATELINYLKTLDQADILSAHGFLKKMFSECSGMTRTEVLDVLEYFGEICLQSYELERCESSQCLCIYMMTSFVDSWAIGDADDLYGSASDLYAWFIDVMLKKRRASSRVLIALAELLERVLNSNPTYSLSHAGESCRTTFFKILEDGDMLVKFSIAELVPNIFGRFLLKDHDAIFNDVLGSLPRDPDWGEGIALRLYVLAQLAARWHTLLRKSIYHIFETPGQVPQSAQYARKCLLNVSNALGLSDARDIFRLFSSQILYTWSEAHSIVSMPFTIFGYPNLIDMLMDVQDEIVGQIMMRANDQDMAELSSCLGASFPDLLANSLYKAEAYCIARDISIPPSRDGQSTGVETRIKQLLGPAKFMNLIEENFPQIVATLFKTLDQEEQIERAFAKRPRFQNALGTLRIITAKSSSNSTLVANQQPSFRARYLLDELEFLCQRTGYDFATIWTPPLVSFVCRALLESIHPALGSLHACSVLRKVRILVCIAGPIVLRDYPLEMILHALHPFLTDFHCSEDSLGIFWYLLEAGRQYLLESPGFLAGIAVSTFVSLRRFLNSSPESTTQESEFRVALSKVQSFHDWFGDFLESYNPVNKGLESSFRRMIRSSQRICSVGNAAKGTHESELLSELLQDRASGRNLLKDPVSDLVLSLLCSDFKKPLNFRNDILGDDESAINNTVAVWQTIQNGSPGVEYRLWAARAMGRAYAATGRINDMLLREQDPSLLMDRRRVQRGNPLFASKVAILDILCDMLFSCNRLEVGLVERTLQLIMSKLDERRPDLEECYQFIPPSIMSALVWRTYHCPGVSFLPEVRSVLRWEPTVSASEWARSITLSLAAAAKNDLVIGPLRKLLHVVPGVAVRLLPYVLHDVLLSEIEGDQRSRQAVSALFGQALCDVREATVPHVQLVIKAILYLRNQQKPHERTIVERDDWLDIDYRLAASAAFKCRMNKTSLLFVEILSSRMATVGRRSSVSRYKPPSDLLHDIFKNIGDPDLFYGIQHDASLASVTEKLDYECAGFKNLLFQSAQYDSDLRTVGKAQTHGVIKALNSTNLQGVASAMFSDPKNSEGRISSLDYLLSSAINLQQWDVPVPPSYQSATGVLFRAFKNLNTLEDKIEIVGCLDKYFMGILDDLMVNRSVTSLRDSMRALSILCEVDEVMCSTSPEQVEEEWERIVSRKSWLHGESFHDIWQMLSCHEALFSSLNRRDCLKLSMNLTSRKAQLLYVKVMRETLKISRNHESSQESLKLAITLTKLIGVCATLGINIDGAANFDLSNVLWDQGEMTTSIRMLQKLKCQNDLQKQDIPVSRAEVLACLGYYVAEARLEKPEAIIHDYMVPAVKELKGNSEGTEAGRVFHGFAIFCDQQLQNPEGLEDFRRVEQLRHRKDEEVRALEAMIETTGGKEKTFRDYRTKAKQWLDLDDREYQRLKRSREAFLEQCLENYLLCLKACDTYNNDTLRFCALWLDKSDDENANDAVGEHIDQVPSRKFAPLMNQLSSRLLDVDSAFQRILLDLIHRICIEHPYHGIYQIFATSKYKYQTEKDQISLSRCHAAEKIVERLKSDGRITDLWVSTHNANVRYVIFAGDRSGDLKSGTKVQLKTLTSGKQLEHCAIGLPPPTMKIPLRIDCNYSDIPKVVKFNPEFTVAAGVSTPKILTATATDGLQYKQLVKGGNDDLRQDAIMEQVFEQVSNLLKDHRATQQRDLGIRTYKVLPLASNAGIIEFVQNTIPLNDYLIPAHQKYFPKDMLPNACRKSIIDAQTRSIEQRVRTFRQVTDHFHPVMRYFFMETFNNPDDWFGKRLAYTRSTAAISILGHVLGLGDRHGHNILLDEKTGEVVHIDLGVAFEQGRILPIPELVPFRLTRDLVDGMGITGTEGVFRRCCEFTLEALRQESYSIMTILDVLRYDPLYSWTVSLFRMRRMQDDHGDGDAPPIPNATAGKSTINEPSEADRALTVVAKKLGKVLSVVATVNELIQQATDERNLAMLFSGWAAYA</sequence>
<organism evidence="25 26">
    <name type="scientific">Elaphomyces granulatus</name>
    <dbReference type="NCBI Taxonomy" id="519963"/>
    <lineage>
        <taxon>Eukaryota</taxon>
        <taxon>Fungi</taxon>
        <taxon>Dikarya</taxon>
        <taxon>Ascomycota</taxon>
        <taxon>Pezizomycotina</taxon>
        <taxon>Eurotiomycetes</taxon>
        <taxon>Eurotiomycetidae</taxon>
        <taxon>Eurotiales</taxon>
        <taxon>Elaphomycetaceae</taxon>
        <taxon>Elaphomyces</taxon>
    </lineage>
</organism>
<comment type="catalytic activity">
    <reaction evidence="18 20">
        <text>L-threonyl-[protein] + ATP = O-phospho-L-threonyl-[protein] + ADP + H(+)</text>
        <dbReference type="Rhea" id="RHEA:46608"/>
        <dbReference type="Rhea" id="RHEA-COMP:11060"/>
        <dbReference type="Rhea" id="RHEA-COMP:11605"/>
        <dbReference type="ChEBI" id="CHEBI:15378"/>
        <dbReference type="ChEBI" id="CHEBI:30013"/>
        <dbReference type="ChEBI" id="CHEBI:30616"/>
        <dbReference type="ChEBI" id="CHEBI:61977"/>
        <dbReference type="ChEBI" id="CHEBI:456216"/>
        <dbReference type="EC" id="2.7.11.1"/>
    </reaction>
</comment>
<dbReference type="SMART" id="SM01342">
    <property type="entry name" value="TAN"/>
    <property type="match status" value="1"/>
</dbReference>
<dbReference type="Gene3D" id="3.30.1010.10">
    <property type="entry name" value="Phosphatidylinositol 3-kinase Catalytic Subunit, Chain A, domain 4"/>
    <property type="match status" value="1"/>
</dbReference>
<dbReference type="PROSITE" id="PS00915">
    <property type="entry name" value="PI3_4_KINASE_1"/>
    <property type="match status" value="1"/>
</dbReference>
<name>A0A232M3M3_9EURO</name>
<dbReference type="PROSITE" id="PS51190">
    <property type="entry name" value="FATC"/>
    <property type="match status" value="1"/>
</dbReference>
<feature type="domain" description="FAT" evidence="23">
    <location>
        <begin position="1834"/>
        <end position="2430"/>
    </location>
</feature>
<keyword evidence="13 20" id="KW-0067">ATP-binding</keyword>
<feature type="domain" description="PI3K/PI4K catalytic" evidence="22">
    <location>
        <begin position="2533"/>
        <end position="2844"/>
    </location>
</feature>
<dbReference type="PANTHER" id="PTHR37079:SF4">
    <property type="entry name" value="SERINE_THREONINE-PROTEIN KINASE ATM"/>
    <property type="match status" value="1"/>
</dbReference>
<evidence type="ECO:0000259" key="22">
    <source>
        <dbReference type="PROSITE" id="PS50290"/>
    </source>
</evidence>
<evidence type="ECO:0000256" key="2">
    <source>
        <dbReference type="ARBA" id="ARBA00004574"/>
    </source>
</evidence>
<dbReference type="GO" id="GO:0035556">
    <property type="term" value="P:intracellular signal transduction"/>
    <property type="evidence" value="ECO:0007669"/>
    <property type="project" value="UniProtKB-ARBA"/>
</dbReference>
<dbReference type="PROSITE" id="PS00916">
    <property type="entry name" value="PI3_4_KINASE_2"/>
    <property type="match status" value="1"/>
</dbReference>
<evidence type="ECO:0000259" key="23">
    <source>
        <dbReference type="PROSITE" id="PS51189"/>
    </source>
</evidence>
<dbReference type="CDD" id="cd05171">
    <property type="entry name" value="PIKKc_ATM"/>
    <property type="match status" value="1"/>
</dbReference>
<dbReference type="InterPro" id="IPR014009">
    <property type="entry name" value="PIK_FAT"/>
</dbReference>
<gene>
    <name evidence="25" type="ORF">Egran_01272</name>
</gene>
<keyword evidence="7 20" id="KW-0158">Chromosome</keyword>
<keyword evidence="8 20" id="KW-0723">Serine/threonine-protein kinase</keyword>
<evidence type="ECO:0000256" key="6">
    <source>
        <dbReference type="ARBA" id="ARBA00014619"/>
    </source>
</evidence>
<dbReference type="GO" id="GO:0006281">
    <property type="term" value="P:DNA repair"/>
    <property type="evidence" value="ECO:0007669"/>
    <property type="project" value="InterPro"/>
</dbReference>
<keyword evidence="11 20" id="KW-0227">DNA damage</keyword>
<comment type="caution">
    <text evidence="25">The sequence shown here is derived from an EMBL/GenBank/DDBJ whole genome shotgun (WGS) entry which is preliminary data.</text>
</comment>
<evidence type="ECO:0000256" key="4">
    <source>
        <dbReference type="ARBA" id="ARBA00011370"/>
    </source>
</evidence>
<evidence type="ECO:0000256" key="20">
    <source>
        <dbReference type="RuleBase" id="RU365027"/>
    </source>
</evidence>
<dbReference type="Gene3D" id="1.10.1070.11">
    <property type="entry name" value="Phosphatidylinositol 3-/4-kinase, catalytic domain"/>
    <property type="match status" value="1"/>
</dbReference>
<keyword evidence="14 20" id="KW-0156">Chromatin regulator</keyword>
<protein>
    <recommendedName>
        <fullName evidence="6 20">Serine/threonine-protein kinase Tel1</fullName>
        <ecNumber evidence="5 20">2.7.11.1</ecNumber>
    </recommendedName>
</protein>
<feature type="region of interest" description="Disordered" evidence="21">
    <location>
        <begin position="173"/>
        <end position="212"/>
    </location>
</feature>
<proteinExistence type="inferred from homology"/>
<dbReference type="InterPro" id="IPR000403">
    <property type="entry name" value="PI3/4_kinase_cat_dom"/>
</dbReference>
<feature type="domain" description="FATC" evidence="24">
    <location>
        <begin position="2855"/>
        <end position="2887"/>
    </location>
</feature>
<comment type="catalytic activity">
    <reaction evidence="19">
        <text>L-seryl-[protein] + ATP = O-phospho-L-seryl-[protein] + ADP + H(+)</text>
        <dbReference type="Rhea" id="RHEA:17989"/>
        <dbReference type="Rhea" id="RHEA-COMP:9863"/>
        <dbReference type="Rhea" id="RHEA-COMP:11604"/>
        <dbReference type="ChEBI" id="CHEBI:15378"/>
        <dbReference type="ChEBI" id="CHEBI:29999"/>
        <dbReference type="ChEBI" id="CHEBI:30616"/>
        <dbReference type="ChEBI" id="CHEBI:83421"/>
        <dbReference type="ChEBI" id="CHEBI:456216"/>
        <dbReference type="EC" id="2.7.11.1"/>
    </reaction>
</comment>
<evidence type="ECO:0000256" key="3">
    <source>
        <dbReference type="ARBA" id="ARBA00010769"/>
    </source>
</evidence>
<accession>A0A232M3M3</accession>
<keyword evidence="12 20" id="KW-0418">Kinase</keyword>
<dbReference type="InterPro" id="IPR016024">
    <property type="entry name" value="ARM-type_fold"/>
</dbReference>
<dbReference type="GO" id="GO:0005524">
    <property type="term" value="F:ATP binding"/>
    <property type="evidence" value="ECO:0007669"/>
    <property type="project" value="UniProtKB-KW"/>
</dbReference>
<keyword evidence="15 20" id="KW-0779">Telomere</keyword>
<evidence type="ECO:0000313" key="26">
    <source>
        <dbReference type="Proteomes" id="UP000243515"/>
    </source>
</evidence>
<evidence type="ECO:0000256" key="7">
    <source>
        <dbReference type="ARBA" id="ARBA00022454"/>
    </source>
</evidence>
<evidence type="ECO:0000256" key="5">
    <source>
        <dbReference type="ARBA" id="ARBA00012513"/>
    </source>
</evidence>
<evidence type="ECO:0000256" key="15">
    <source>
        <dbReference type="ARBA" id="ARBA00022895"/>
    </source>
</evidence>
<comment type="subunit">
    <text evidence="4">Associates with DNA double-strand breaks.</text>
</comment>
<evidence type="ECO:0000256" key="14">
    <source>
        <dbReference type="ARBA" id="ARBA00022853"/>
    </source>
</evidence>